<comment type="similarity">
    <text evidence="1">Belongs to the ABC transporter superfamily.</text>
</comment>
<dbReference type="PANTHER" id="PTHR43335">
    <property type="entry name" value="ABC TRANSPORTER, ATP-BINDING PROTEIN"/>
    <property type="match status" value="1"/>
</dbReference>
<dbReference type="Pfam" id="PF00005">
    <property type="entry name" value="ABC_tran"/>
    <property type="match status" value="1"/>
</dbReference>
<feature type="domain" description="ABC transporter" evidence="6">
    <location>
        <begin position="55"/>
        <end position="287"/>
    </location>
</feature>
<evidence type="ECO:0000256" key="1">
    <source>
        <dbReference type="ARBA" id="ARBA00005417"/>
    </source>
</evidence>
<proteinExistence type="inferred from homology"/>
<keyword evidence="4 7" id="KW-0067">ATP-binding</keyword>
<dbReference type="OrthoDB" id="9804819at2"/>
<sequence length="372" mass="38781">MTTTGAAGARAAATAGQSGAVTAAQDSPRPVDARPTTGQPRAGGDRTPDDAAAAVRTRGLTKRFATGQVAVDGLDLHVPRGAVFGFLGPNGSGKTTTIRMLLGLVRPTAGTVHLLGAPMPDAAGRVLPRVGALVEGPAFHPYLSGRANLARLDAADATTDPRTRVHRTGEALERVGLGAAADKRYRQYSLGMKQRLGLAAALLRPRDLLVLDEPTNGLDPQGTREVRHLVRELADGGATVLVSSHLLTEIEQVCTHVGIMGRGRLLLQGPRAELTARRGVHVVVRTTPRGVQPGLAELRRLGLPDVRVDGHAAAPADEPTLVAGLPDDAPPPQAVAAALVRAGVDLVAFEVRRPSLEELFVELTGEGFDVAR</sequence>
<keyword evidence="2" id="KW-0813">Transport</keyword>
<evidence type="ECO:0000256" key="5">
    <source>
        <dbReference type="SAM" id="MobiDB-lite"/>
    </source>
</evidence>
<evidence type="ECO:0000256" key="2">
    <source>
        <dbReference type="ARBA" id="ARBA00022448"/>
    </source>
</evidence>
<dbReference type="EMBL" id="CP039291">
    <property type="protein sequence ID" value="QCB94117.1"/>
    <property type="molecule type" value="Genomic_DNA"/>
</dbReference>
<dbReference type="Proteomes" id="UP000296469">
    <property type="component" value="Chromosome"/>
</dbReference>
<dbReference type="AlphaFoldDB" id="A0A4P7SKW1"/>
<accession>A0A4P7SKW1</accession>
<dbReference type="PROSITE" id="PS00211">
    <property type="entry name" value="ABC_TRANSPORTER_1"/>
    <property type="match status" value="1"/>
</dbReference>
<keyword evidence="8" id="KW-1185">Reference proteome</keyword>
<dbReference type="GO" id="GO:0005524">
    <property type="term" value="F:ATP binding"/>
    <property type="evidence" value="ECO:0007669"/>
    <property type="project" value="UniProtKB-KW"/>
</dbReference>
<feature type="region of interest" description="Disordered" evidence="5">
    <location>
        <begin position="1"/>
        <end position="51"/>
    </location>
</feature>
<protein>
    <submittedName>
        <fullName evidence="7">ABC transporter ATP-binding protein</fullName>
    </submittedName>
</protein>
<dbReference type="InterPro" id="IPR003439">
    <property type="entry name" value="ABC_transporter-like_ATP-bd"/>
</dbReference>
<dbReference type="GO" id="GO:0016887">
    <property type="term" value="F:ATP hydrolysis activity"/>
    <property type="evidence" value="ECO:0007669"/>
    <property type="project" value="InterPro"/>
</dbReference>
<dbReference type="SMART" id="SM00382">
    <property type="entry name" value="AAA"/>
    <property type="match status" value="1"/>
</dbReference>
<evidence type="ECO:0000313" key="8">
    <source>
        <dbReference type="Proteomes" id="UP000296469"/>
    </source>
</evidence>
<gene>
    <name evidence="7" type="ORF">E5225_11660</name>
</gene>
<dbReference type="PANTHER" id="PTHR43335:SF4">
    <property type="entry name" value="ABC TRANSPORTER, ATP-BINDING PROTEIN"/>
    <property type="match status" value="1"/>
</dbReference>
<keyword evidence="3" id="KW-0547">Nucleotide-binding</keyword>
<feature type="compositionally biased region" description="Low complexity" evidence="5">
    <location>
        <begin position="1"/>
        <end position="24"/>
    </location>
</feature>
<evidence type="ECO:0000313" key="7">
    <source>
        <dbReference type="EMBL" id="QCB94117.1"/>
    </source>
</evidence>
<dbReference type="InterPro" id="IPR017871">
    <property type="entry name" value="ABC_transporter-like_CS"/>
</dbReference>
<dbReference type="KEGG" id="celz:E5225_11660"/>
<dbReference type="PROSITE" id="PS50893">
    <property type="entry name" value="ABC_TRANSPORTER_2"/>
    <property type="match status" value="1"/>
</dbReference>
<evidence type="ECO:0000256" key="4">
    <source>
        <dbReference type="ARBA" id="ARBA00022840"/>
    </source>
</evidence>
<evidence type="ECO:0000259" key="6">
    <source>
        <dbReference type="PROSITE" id="PS50893"/>
    </source>
</evidence>
<name>A0A4P7SKW1_9CELL</name>
<dbReference type="SUPFAM" id="SSF52540">
    <property type="entry name" value="P-loop containing nucleoside triphosphate hydrolases"/>
    <property type="match status" value="1"/>
</dbReference>
<reference evidence="7 8" key="1">
    <citation type="submission" date="2019-04" db="EMBL/GenBank/DDBJ databases">
        <title>Isolation and identification of Cellulomonas shaoxiangyii sp. Nov. isolated from feces of the Tibetan antelopes (Pantholops hodgsonii) in the Qinghai-Tibet plateau of China.</title>
        <authorList>
            <person name="Tian Z."/>
        </authorList>
    </citation>
    <scope>NUCLEOTIDE SEQUENCE [LARGE SCALE GENOMIC DNA]</scope>
    <source>
        <strain evidence="7 8">Z28</strain>
    </source>
</reference>
<evidence type="ECO:0000256" key="3">
    <source>
        <dbReference type="ARBA" id="ARBA00022741"/>
    </source>
</evidence>
<dbReference type="InterPro" id="IPR027417">
    <property type="entry name" value="P-loop_NTPase"/>
</dbReference>
<organism evidence="7 8">
    <name type="scientific">Cellulomonas shaoxiangyii</name>
    <dbReference type="NCBI Taxonomy" id="2566013"/>
    <lineage>
        <taxon>Bacteria</taxon>
        <taxon>Bacillati</taxon>
        <taxon>Actinomycetota</taxon>
        <taxon>Actinomycetes</taxon>
        <taxon>Micrococcales</taxon>
        <taxon>Cellulomonadaceae</taxon>
        <taxon>Cellulomonas</taxon>
    </lineage>
</organism>
<dbReference type="InterPro" id="IPR003593">
    <property type="entry name" value="AAA+_ATPase"/>
</dbReference>
<dbReference type="Gene3D" id="3.40.50.300">
    <property type="entry name" value="P-loop containing nucleotide triphosphate hydrolases"/>
    <property type="match status" value="1"/>
</dbReference>